<gene>
    <name evidence="7" type="ORF">W97_04699</name>
</gene>
<protein>
    <submittedName>
        <fullName evidence="7">Uncharacterized protein</fullName>
    </submittedName>
</protein>
<keyword evidence="8" id="KW-1185">Reference proteome</keyword>
<dbReference type="PANTHER" id="PTHR31394">
    <property type="entry name" value="TRANSMEMBRANE PROTEIN 199"/>
    <property type="match status" value="1"/>
</dbReference>
<dbReference type="GO" id="GO:0005789">
    <property type="term" value="C:endoplasmic reticulum membrane"/>
    <property type="evidence" value="ECO:0007669"/>
    <property type="project" value="UniProtKB-SubCell"/>
</dbReference>
<dbReference type="eggNOG" id="ENOG502RXKD">
    <property type="taxonomic scope" value="Eukaryota"/>
</dbReference>
<evidence type="ECO:0000256" key="5">
    <source>
        <dbReference type="ARBA" id="ARBA00023136"/>
    </source>
</evidence>
<evidence type="ECO:0000256" key="1">
    <source>
        <dbReference type="ARBA" id="ARBA00004477"/>
    </source>
</evidence>
<feature type="transmembrane region" description="Helical" evidence="6">
    <location>
        <begin position="166"/>
        <end position="186"/>
    </location>
</feature>
<organism evidence="7 8">
    <name type="scientific">Coniosporium apollinis (strain CBS 100218)</name>
    <name type="common">Rock-inhabiting black yeast</name>
    <dbReference type="NCBI Taxonomy" id="1168221"/>
    <lineage>
        <taxon>Eukaryota</taxon>
        <taxon>Fungi</taxon>
        <taxon>Dikarya</taxon>
        <taxon>Ascomycota</taxon>
        <taxon>Pezizomycotina</taxon>
        <taxon>Dothideomycetes</taxon>
        <taxon>Dothideomycetes incertae sedis</taxon>
        <taxon>Coniosporium</taxon>
    </lineage>
</organism>
<dbReference type="InterPro" id="IPR021013">
    <property type="entry name" value="ATPase_Vma12"/>
</dbReference>
<evidence type="ECO:0000256" key="3">
    <source>
        <dbReference type="ARBA" id="ARBA00022824"/>
    </source>
</evidence>
<evidence type="ECO:0000313" key="8">
    <source>
        <dbReference type="Proteomes" id="UP000016924"/>
    </source>
</evidence>
<keyword evidence="4 6" id="KW-1133">Transmembrane helix</keyword>
<feature type="transmembrane region" description="Helical" evidence="6">
    <location>
        <begin position="198"/>
        <end position="219"/>
    </location>
</feature>
<dbReference type="GO" id="GO:0070072">
    <property type="term" value="P:vacuolar proton-transporting V-type ATPase complex assembly"/>
    <property type="evidence" value="ECO:0007669"/>
    <property type="project" value="InterPro"/>
</dbReference>
<comment type="subcellular location">
    <subcellularLocation>
        <location evidence="1">Endoplasmic reticulum membrane</location>
        <topology evidence="1">Multi-pass membrane protein</topology>
    </subcellularLocation>
</comment>
<sequence>MVLLTMTRIVVAAVKGCQDVAPGELEKLQLGSEPSLAAPEVGNPISHGQLIDISKLLKARSNLQEDELEDQDMPYRLNDLLQGSRIYIPPPAPKPAQSSEYKALMARLHAEEEARAYERMLNPPPVPEAFTQRFPASPHAHLFNTPSDIAKQEADEVTYADVNRQVALIINVLVSIIACSVAIWIAARHWSTPQRLGLSMTGSGIVAMAEVAIYVGYLGRVKESKQLEKAKVEVQEVVESWVIEADSTKNTRLPRLISEKDENVDSVRFRKGKHR</sequence>
<evidence type="ECO:0000256" key="4">
    <source>
        <dbReference type="ARBA" id="ARBA00022989"/>
    </source>
</evidence>
<proteinExistence type="predicted"/>
<evidence type="ECO:0000313" key="7">
    <source>
        <dbReference type="EMBL" id="EON65461.1"/>
    </source>
</evidence>
<dbReference type="Pfam" id="PF11712">
    <property type="entry name" value="Vma12"/>
    <property type="match status" value="1"/>
</dbReference>
<reference evidence="8" key="1">
    <citation type="submission" date="2012-06" db="EMBL/GenBank/DDBJ databases">
        <title>The genome sequence of Coniosporium apollinis CBS 100218.</title>
        <authorList>
            <consortium name="The Broad Institute Genome Sequencing Platform"/>
            <person name="Cuomo C."/>
            <person name="Gorbushina A."/>
            <person name="Noack S."/>
            <person name="Walker B."/>
            <person name="Young S.K."/>
            <person name="Zeng Q."/>
            <person name="Gargeya S."/>
            <person name="Fitzgerald M."/>
            <person name="Haas B."/>
            <person name="Abouelleil A."/>
            <person name="Alvarado L."/>
            <person name="Arachchi H.M."/>
            <person name="Berlin A.M."/>
            <person name="Chapman S.B."/>
            <person name="Goldberg J."/>
            <person name="Griggs A."/>
            <person name="Gujja S."/>
            <person name="Hansen M."/>
            <person name="Howarth C."/>
            <person name="Imamovic A."/>
            <person name="Larimer J."/>
            <person name="McCowan C."/>
            <person name="Montmayeur A."/>
            <person name="Murphy C."/>
            <person name="Neiman D."/>
            <person name="Pearson M."/>
            <person name="Priest M."/>
            <person name="Roberts A."/>
            <person name="Saif S."/>
            <person name="Shea T."/>
            <person name="Sisk P."/>
            <person name="Sykes S."/>
            <person name="Wortman J."/>
            <person name="Nusbaum C."/>
            <person name="Birren B."/>
        </authorList>
    </citation>
    <scope>NUCLEOTIDE SEQUENCE [LARGE SCALE GENOMIC DNA]</scope>
    <source>
        <strain evidence="8">CBS 100218</strain>
    </source>
</reference>
<keyword evidence="3" id="KW-0256">Endoplasmic reticulum</keyword>
<keyword evidence="5 6" id="KW-0472">Membrane</keyword>
<dbReference type="RefSeq" id="XP_007780778.1">
    <property type="nucleotide sequence ID" value="XM_007782588.1"/>
</dbReference>
<dbReference type="HOGENOM" id="CLU_048316_0_0_1"/>
<keyword evidence="2 6" id="KW-0812">Transmembrane</keyword>
<dbReference type="Proteomes" id="UP000016924">
    <property type="component" value="Unassembled WGS sequence"/>
</dbReference>
<evidence type="ECO:0000256" key="2">
    <source>
        <dbReference type="ARBA" id="ARBA00022692"/>
    </source>
</evidence>
<accession>R7YUU8</accession>
<dbReference type="PANTHER" id="PTHR31394:SF1">
    <property type="entry name" value="TRANSMEMBRANE PROTEIN 199"/>
    <property type="match status" value="1"/>
</dbReference>
<dbReference type="OrthoDB" id="19981at2759"/>
<evidence type="ECO:0000256" key="6">
    <source>
        <dbReference type="SAM" id="Phobius"/>
    </source>
</evidence>
<dbReference type="STRING" id="1168221.R7YUU8"/>
<dbReference type="GeneID" id="19902010"/>
<dbReference type="EMBL" id="JH767574">
    <property type="protein sequence ID" value="EON65461.1"/>
    <property type="molecule type" value="Genomic_DNA"/>
</dbReference>
<name>R7YUU8_CONA1</name>
<dbReference type="OMA" id="FSVYWAL"/>
<dbReference type="AlphaFoldDB" id="R7YUU8"/>